<evidence type="ECO:0000313" key="14">
    <source>
        <dbReference type="EMBL" id="MBI2876784.1"/>
    </source>
</evidence>
<evidence type="ECO:0000256" key="6">
    <source>
        <dbReference type="ARBA" id="ARBA00023002"/>
    </source>
</evidence>
<keyword evidence="7" id="KW-0215">Deoxyribonucleotide synthesis</keyword>
<dbReference type="InterPro" id="IPR013509">
    <property type="entry name" value="RNR_lsu_N"/>
</dbReference>
<evidence type="ECO:0000256" key="3">
    <source>
        <dbReference type="ARBA" id="ARBA00022628"/>
    </source>
</evidence>
<keyword evidence="9 11" id="KW-0170">Cobalt</keyword>
<evidence type="ECO:0000256" key="4">
    <source>
        <dbReference type="ARBA" id="ARBA00022634"/>
    </source>
</evidence>
<feature type="domain" description="Ribonucleotide reductase large subunit C-terminal" evidence="13">
    <location>
        <begin position="417"/>
        <end position="564"/>
    </location>
</feature>
<evidence type="ECO:0000259" key="12">
    <source>
        <dbReference type="Pfam" id="PF00317"/>
    </source>
</evidence>
<dbReference type="GO" id="GO:0031419">
    <property type="term" value="F:cobalamin binding"/>
    <property type="evidence" value="ECO:0007669"/>
    <property type="project" value="UniProtKB-KW"/>
</dbReference>
<dbReference type="CDD" id="cd02888">
    <property type="entry name" value="RNR_II_dimer"/>
    <property type="match status" value="1"/>
</dbReference>
<dbReference type="AlphaFoldDB" id="A0A932CP83"/>
<keyword evidence="5 11" id="KW-0547">Nucleotide-binding</keyword>
<dbReference type="SUPFAM" id="SSF48168">
    <property type="entry name" value="R1 subunit of ribonucleotide reductase, N-terminal domain"/>
    <property type="match status" value="1"/>
</dbReference>
<comment type="cofactor">
    <cofactor evidence="1 11">
        <name>adenosylcob(III)alamin</name>
        <dbReference type="ChEBI" id="CHEBI:18408"/>
    </cofactor>
</comment>
<proteinExistence type="inferred from homology"/>
<dbReference type="InterPro" id="IPR008926">
    <property type="entry name" value="RNR_R1-su_N"/>
</dbReference>
<dbReference type="EC" id="1.17.4.1" evidence="11"/>
<dbReference type="GO" id="GO:0009263">
    <property type="term" value="P:deoxyribonucleotide biosynthetic process"/>
    <property type="evidence" value="ECO:0007669"/>
    <property type="project" value="UniProtKB-KW"/>
</dbReference>
<evidence type="ECO:0000259" key="13">
    <source>
        <dbReference type="Pfam" id="PF02867"/>
    </source>
</evidence>
<dbReference type="NCBIfam" id="TIGR02504">
    <property type="entry name" value="NrdJ_Z"/>
    <property type="match status" value="1"/>
</dbReference>
<dbReference type="Pfam" id="PF00317">
    <property type="entry name" value="Ribonuc_red_lgN"/>
    <property type="match status" value="1"/>
</dbReference>
<evidence type="ECO:0000256" key="8">
    <source>
        <dbReference type="ARBA" id="ARBA00023157"/>
    </source>
</evidence>
<gene>
    <name evidence="14" type="ORF">HYY20_07875</name>
</gene>
<feature type="domain" description="Ribonucleotide reductase large subunit C-terminal" evidence="13">
    <location>
        <begin position="97"/>
        <end position="411"/>
    </location>
</feature>
<comment type="catalytic activity">
    <reaction evidence="10 11">
        <text>a 2'-deoxyribonucleoside 5'-diphosphate + [thioredoxin]-disulfide + H2O = a ribonucleoside 5'-diphosphate + [thioredoxin]-dithiol</text>
        <dbReference type="Rhea" id="RHEA:23252"/>
        <dbReference type="Rhea" id="RHEA-COMP:10698"/>
        <dbReference type="Rhea" id="RHEA-COMP:10700"/>
        <dbReference type="ChEBI" id="CHEBI:15377"/>
        <dbReference type="ChEBI" id="CHEBI:29950"/>
        <dbReference type="ChEBI" id="CHEBI:50058"/>
        <dbReference type="ChEBI" id="CHEBI:57930"/>
        <dbReference type="ChEBI" id="CHEBI:73316"/>
        <dbReference type="EC" id="1.17.4.1"/>
    </reaction>
</comment>
<feature type="domain" description="Ribonucleotide reductase large subunit N-terminal" evidence="12">
    <location>
        <begin position="13"/>
        <end position="93"/>
    </location>
</feature>
<keyword evidence="3 11" id="KW-0846">Cobalamin</keyword>
<dbReference type="Pfam" id="PF02867">
    <property type="entry name" value="Ribonuc_red_lgC"/>
    <property type="match status" value="2"/>
</dbReference>
<dbReference type="PRINTS" id="PR01183">
    <property type="entry name" value="RIBORDTASEM1"/>
</dbReference>
<reference evidence="14" key="1">
    <citation type="submission" date="2020-07" db="EMBL/GenBank/DDBJ databases">
        <title>Huge and variable diversity of episymbiotic CPR bacteria and DPANN archaea in groundwater ecosystems.</title>
        <authorList>
            <person name="He C.Y."/>
            <person name="Keren R."/>
            <person name="Whittaker M."/>
            <person name="Farag I.F."/>
            <person name="Doudna J."/>
            <person name="Cate J.H.D."/>
            <person name="Banfield J.F."/>
        </authorList>
    </citation>
    <scope>NUCLEOTIDE SEQUENCE</scope>
    <source>
        <strain evidence="14">NC_groundwater_672_Ag_B-0.1um_62_36</strain>
    </source>
</reference>
<dbReference type="InterPro" id="IPR050862">
    <property type="entry name" value="RdRp_reductase_class-2"/>
</dbReference>
<evidence type="ECO:0000256" key="5">
    <source>
        <dbReference type="ARBA" id="ARBA00022741"/>
    </source>
</evidence>
<evidence type="ECO:0000256" key="7">
    <source>
        <dbReference type="ARBA" id="ARBA00023116"/>
    </source>
</evidence>
<accession>A0A932CP83</accession>
<keyword evidence="8" id="KW-1015">Disulfide bond</keyword>
<dbReference type="GO" id="GO:0005524">
    <property type="term" value="F:ATP binding"/>
    <property type="evidence" value="ECO:0007669"/>
    <property type="project" value="InterPro"/>
</dbReference>
<dbReference type="EMBL" id="JACPRF010000235">
    <property type="protein sequence ID" value="MBI2876784.1"/>
    <property type="molecule type" value="Genomic_DNA"/>
</dbReference>
<name>A0A932CP83_UNCTE</name>
<sequence>MEKLSIQERKNVELTPVAIQLLQWIYLRRDAEGNPIETPAELFGRVARNVAAAELLHGGEKEAKQMEEAFYDAMAALEFLPNSPTLMNAGRELQQLSACFVLPVEDSIESIFETMKQTALIHQSGGGTGFSFSRLRPKDDLVRSSGGRSSGPISFIRVFDQATEAINQGGFRRGANMAVLRVDHPDILEFISAKADGTSLTNFNISVGVTDLFMEAVEKGEPFELINPRTQTVVKRLPAGQILDTIAQMAWQSGEPGVLFLDRMNAKNPTPHLGIIEGTNPCGEQPLLPYESCVLGSINLSKLIADGRLHYDRLKKLIWLGVRFLDDVLDVNRYILPEIEQASLGNRKIGLGVMGFADALLRMGIPYNSSQTLELIEELISFFAREATQASVALAEKRGVFPHFPYSLYHQPGMPRVRNATRTTIAPTGSLSLIAGCSSGIEPVYALAYQRLFREEGALTPMVHPLFLQVAQERGFYSQELVDRLIQGESLQRMKGIPQDVQALFVTAYDIHHEWHVRVQAAFQKYTDNAVSKTINFSRDASVEDVKEAILLAYRSGCLGITVYRDQSRVQQPLTASLKVG</sequence>
<organism evidence="14 15">
    <name type="scientific">Tectimicrobiota bacterium</name>
    <dbReference type="NCBI Taxonomy" id="2528274"/>
    <lineage>
        <taxon>Bacteria</taxon>
        <taxon>Pseudomonadati</taxon>
        <taxon>Nitrospinota/Tectimicrobiota group</taxon>
        <taxon>Candidatus Tectimicrobiota</taxon>
    </lineage>
</organism>
<dbReference type="InterPro" id="IPR000788">
    <property type="entry name" value="RNR_lg_C"/>
</dbReference>
<evidence type="ECO:0000256" key="2">
    <source>
        <dbReference type="ARBA" id="ARBA00007405"/>
    </source>
</evidence>
<evidence type="ECO:0000313" key="15">
    <source>
        <dbReference type="Proteomes" id="UP000769766"/>
    </source>
</evidence>
<dbReference type="SUPFAM" id="SSF51998">
    <property type="entry name" value="PFL-like glycyl radical enzymes"/>
    <property type="match status" value="1"/>
</dbReference>
<comment type="caution">
    <text evidence="14">The sequence shown here is derived from an EMBL/GenBank/DDBJ whole genome shotgun (WGS) entry which is preliminary data.</text>
</comment>
<evidence type="ECO:0000256" key="11">
    <source>
        <dbReference type="RuleBase" id="RU364064"/>
    </source>
</evidence>
<dbReference type="Proteomes" id="UP000769766">
    <property type="component" value="Unassembled WGS sequence"/>
</dbReference>
<comment type="similarity">
    <text evidence="2 11">Belongs to the ribonucleoside diphosphate reductase class-2 family.</text>
</comment>
<comment type="function">
    <text evidence="11">Catalyzes the reduction of ribonucleotides to deoxyribonucleotides. May function to provide a pool of deoxyribonucleotide precursors for DNA repair during oxygen limitation and/or for immediate growth after restoration of oxygen.</text>
</comment>
<keyword evidence="4 11" id="KW-0237">DNA synthesis</keyword>
<evidence type="ECO:0000256" key="10">
    <source>
        <dbReference type="ARBA" id="ARBA00047754"/>
    </source>
</evidence>
<dbReference type="PANTHER" id="PTHR43371:SF1">
    <property type="entry name" value="RIBONUCLEOSIDE-DIPHOSPHATE REDUCTASE"/>
    <property type="match status" value="1"/>
</dbReference>
<dbReference type="Gene3D" id="3.20.70.20">
    <property type="match status" value="1"/>
</dbReference>
<dbReference type="GO" id="GO:0071897">
    <property type="term" value="P:DNA biosynthetic process"/>
    <property type="evidence" value="ECO:0007669"/>
    <property type="project" value="UniProtKB-KW"/>
</dbReference>
<protein>
    <recommendedName>
        <fullName evidence="11">Vitamin B12-dependent ribonucleotide reductase</fullName>
        <ecNumber evidence="11">1.17.4.1</ecNumber>
    </recommendedName>
</protein>
<dbReference type="InterPro" id="IPR013344">
    <property type="entry name" value="RNR_NrdJ/NrdZ"/>
</dbReference>
<dbReference type="PANTHER" id="PTHR43371">
    <property type="entry name" value="VITAMIN B12-DEPENDENT RIBONUCLEOTIDE REDUCTASE"/>
    <property type="match status" value="1"/>
</dbReference>
<keyword evidence="6 11" id="KW-0560">Oxidoreductase</keyword>
<evidence type="ECO:0000256" key="1">
    <source>
        <dbReference type="ARBA" id="ARBA00001922"/>
    </source>
</evidence>
<evidence type="ECO:0000256" key="9">
    <source>
        <dbReference type="ARBA" id="ARBA00023285"/>
    </source>
</evidence>
<dbReference type="GO" id="GO:0004748">
    <property type="term" value="F:ribonucleoside-diphosphate reductase activity, thioredoxin disulfide as acceptor"/>
    <property type="evidence" value="ECO:0007669"/>
    <property type="project" value="UniProtKB-EC"/>
</dbReference>